<dbReference type="PRINTS" id="PR00463">
    <property type="entry name" value="EP450I"/>
</dbReference>
<keyword evidence="5 7" id="KW-0408">Iron</keyword>
<evidence type="ECO:0000256" key="2">
    <source>
        <dbReference type="ARBA" id="ARBA00022617"/>
    </source>
</evidence>
<keyword evidence="3 7" id="KW-0479">Metal-binding</keyword>
<gene>
    <name evidence="12" type="ORF">BYL167_LOCUS22904</name>
    <name evidence="11" type="ORF">GIL414_LOCUS15264</name>
    <name evidence="9" type="ORF">MBJ925_LOCUS33464</name>
    <name evidence="10" type="ORF">SMN809_LOCUS11547</name>
</gene>
<dbReference type="PROSITE" id="PS00086">
    <property type="entry name" value="CYTOCHROME_P450"/>
    <property type="match status" value="1"/>
</dbReference>
<sequence>MINEEKTRQQEATSSIRPINLIASLASAVQLEPSEGVPSLTPNEVFDEVSLLVLGGFETTSTALSWFIFYMSKYPEVQEKMKDELKTHNLTPNTSLTQDVLDSLIYVECVTKERLRFAPIATIISRKATRDDIIDGIEVKKDDTILIAVQSLHFDPRYWKIDPSKFIPERFLYEDKNPPHCAYMPFGGGHRACAGQDLAFFELKTIITRLMQRVTFVDPGNEANNSGGMIQRITCYPKHLAIRVYVDSDHIVV</sequence>
<organism evidence="9 13">
    <name type="scientific">Rotaria magnacalcarata</name>
    <dbReference type="NCBI Taxonomy" id="392030"/>
    <lineage>
        <taxon>Eukaryota</taxon>
        <taxon>Metazoa</taxon>
        <taxon>Spiralia</taxon>
        <taxon>Gnathifera</taxon>
        <taxon>Rotifera</taxon>
        <taxon>Eurotatoria</taxon>
        <taxon>Bdelloidea</taxon>
        <taxon>Philodinida</taxon>
        <taxon>Philodinidae</taxon>
        <taxon>Rotaria</taxon>
    </lineage>
</organism>
<dbReference type="AlphaFoldDB" id="A0A816YMJ5"/>
<protein>
    <recommendedName>
        <fullName evidence="14">Cytochrome P450</fullName>
    </recommendedName>
</protein>
<dbReference type="PANTHER" id="PTHR24291:SF50">
    <property type="entry name" value="BIFUNCTIONAL ALBAFLAVENONE MONOOXYGENASE_TERPENE SYNTHASE"/>
    <property type="match status" value="1"/>
</dbReference>
<dbReference type="PANTHER" id="PTHR24291">
    <property type="entry name" value="CYTOCHROME P450 FAMILY 4"/>
    <property type="match status" value="1"/>
</dbReference>
<dbReference type="InterPro" id="IPR002401">
    <property type="entry name" value="Cyt_P450_E_grp-I"/>
</dbReference>
<dbReference type="InterPro" id="IPR050196">
    <property type="entry name" value="Cytochrome_P450_Monoox"/>
</dbReference>
<dbReference type="Proteomes" id="UP000676336">
    <property type="component" value="Unassembled WGS sequence"/>
</dbReference>
<dbReference type="Pfam" id="PF00067">
    <property type="entry name" value="p450"/>
    <property type="match status" value="1"/>
</dbReference>
<feature type="binding site" description="axial binding residue" evidence="7">
    <location>
        <position position="193"/>
    </location>
    <ligand>
        <name>heme</name>
        <dbReference type="ChEBI" id="CHEBI:30413"/>
    </ligand>
    <ligandPart>
        <name>Fe</name>
        <dbReference type="ChEBI" id="CHEBI:18248"/>
    </ligandPart>
</feature>
<evidence type="ECO:0000313" key="11">
    <source>
        <dbReference type="EMBL" id="CAF4066521.1"/>
    </source>
</evidence>
<evidence type="ECO:0000256" key="4">
    <source>
        <dbReference type="ARBA" id="ARBA00023002"/>
    </source>
</evidence>
<dbReference type="GO" id="GO:0004497">
    <property type="term" value="F:monooxygenase activity"/>
    <property type="evidence" value="ECO:0007669"/>
    <property type="project" value="UniProtKB-KW"/>
</dbReference>
<evidence type="ECO:0000313" key="10">
    <source>
        <dbReference type="EMBL" id="CAF3993807.1"/>
    </source>
</evidence>
<dbReference type="Proteomes" id="UP000681967">
    <property type="component" value="Unassembled WGS sequence"/>
</dbReference>
<evidence type="ECO:0008006" key="14">
    <source>
        <dbReference type="Google" id="ProtNLM"/>
    </source>
</evidence>
<dbReference type="InterPro" id="IPR036396">
    <property type="entry name" value="Cyt_P450_sf"/>
</dbReference>
<dbReference type="GO" id="GO:0016705">
    <property type="term" value="F:oxidoreductase activity, acting on paired donors, with incorporation or reduction of molecular oxygen"/>
    <property type="evidence" value="ECO:0007669"/>
    <property type="project" value="InterPro"/>
</dbReference>
<evidence type="ECO:0000313" key="13">
    <source>
        <dbReference type="Proteomes" id="UP000663824"/>
    </source>
</evidence>
<evidence type="ECO:0000256" key="7">
    <source>
        <dbReference type="PIRSR" id="PIRSR602401-1"/>
    </source>
</evidence>
<dbReference type="Proteomes" id="UP000663824">
    <property type="component" value="Unassembled WGS sequence"/>
</dbReference>
<dbReference type="EMBL" id="CAJNRE010018406">
    <property type="protein sequence ID" value="CAF2165046.1"/>
    <property type="molecule type" value="Genomic_DNA"/>
</dbReference>
<evidence type="ECO:0000256" key="5">
    <source>
        <dbReference type="ARBA" id="ARBA00023004"/>
    </source>
</evidence>
<dbReference type="CDD" id="cd00302">
    <property type="entry name" value="cytochrome_P450"/>
    <property type="match status" value="1"/>
</dbReference>
<evidence type="ECO:0000256" key="3">
    <source>
        <dbReference type="ARBA" id="ARBA00022723"/>
    </source>
</evidence>
<comment type="cofactor">
    <cofactor evidence="7">
        <name>heme</name>
        <dbReference type="ChEBI" id="CHEBI:30413"/>
    </cofactor>
</comment>
<reference evidence="9" key="1">
    <citation type="submission" date="2021-02" db="EMBL/GenBank/DDBJ databases">
        <authorList>
            <person name="Nowell W R."/>
        </authorList>
    </citation>
    <scope>NUCLEOTIDE SEQUENCE</scope>
</reference>
<keyword evidence="4 8" id="KW-0560">Oxidoreductase</keyword>
<dbReference type="SUPFAM" id="SSF48264">
    <property type="entry name" value="Cytochrome P450"/>
    <property type="match status" value="1"/>
</dbReference>
<evidence type="ECO:0000313" key="12">
    <source>
        <dbReference type="EMBL" id="CAF4183146.1"/>
    </source>
</evidence>
<name>A0A816YMJ5_9BILA</name>
<evidence type="ECO:0000256" key="1">
    <source>
        <dbReference type="ARBA" id="ARBA00010617"/>
    </source>
</evidence>
<evidence type="ECO:0000256" key="8">
    <source>
        <dbReference type="RuleBase" id="RU000461"/>
    </source>
</evidence>
<dbReference type="GO" id="GO:0020037">
    <property type="term" value="F:heme binding"/>
    <property type="evidence" value="ECO:0007669"/>
    <property type="project" value="InterPro"/>
</dbReference>
<dbReference type="Proteomes" id="UP000681720">
    <property type="component" value="Unassembled WGS sequence"/>
</dbReference>
<comment type="similarity">
    <text evidence="1 8">Belongs to the cytochrome P450 family.</text>
</comment>
<evidence type="ECO:0000313" key="9">
    <source>
        <dbReference type="EMBL" id="CAF2165046.1"/>
    </source>
</evidence>
<accession>A0A816YMJ5</accession>
<dbReference type="Gene3D" id="1.10.630.10">
    <property type="entry name" value="Cytochrome P450"/>
    <property type="match status" value="1"/>
</dbReference>
<dbReference type="GO" id="GO:0005506">
    <property type="term" value="F:iron ion binding"/>
    <property type="evidence" value="ECO:0007669"/>
    <property type="project" value="InterPro"/>
</dbReference>
<comment type="caution">
    <text evidence="9">The sequence shown here is derived from an EMBL/GenBank/DDBJ whole genome shotgun (WGS) entry which is preliminary data.</text>
</comment>
<evidence type="ECO:0000256" key="6">
    <source>
        <dbReference type="ARBA" id="ARBA00023033"/>
    </source>
</evidence>
<proteinExistence type="inferred from homology"/>
<dbReference type="InterPro" id="IPR001128">
    <property type="entry name" value="Cyt_P450"/>
</dbReference>
<dbReference type="PRINTS" id="PR00385">
    <property type="entry name" value="P450"/>
</dbReference>
<dbReference type="EMBL" id="CAJOBH010014752">
    <property type="protein sequence ID" value="CAF4183146.1"/>
    <property type="molecule type" value="Genomic_DNA"/>
</dbReference>
<dbReference type="InterPro" id="IPR017972">
    <property type="entry name" value="Cyt_P450_CS"/>
</dbReference>
<dbReference type="EMBL" id="CAJOBI010004195">
    <property type="protein sequence ID" value="CAF3993807.1"/>
    <property type="molecule type" value="Genomic_DNA"/>
</dbReference>
<keyword evidence="2 7" id="KW-0349">Heme</keyword>
<dbReference type="EMBL" id="CAJOBJ010006669">
    <property type="protein sequence ID" value="CAF4066521.1"/>
    <property type="molecule type" value="Genomic_DNA"/>
</dbReference>
<keyword evidence="6 8" id="KW-0503">Monooxygenase</keyword>